<evidence type="ECO:0000313" key="2">
    <source>
        <dbReference type="EMBL" id="MCE5165746.1"/>
    </source>
</evidence>
<gene>
    <name evidence="2" type="ORF">HAX54_012000</name>
</gene>
<dbReference type="PANTHER" id="PTHR44083">
    <property type="entry name" value="TOPLESS-RELATED PROTEIN 1-RELATED"/>
    <property type="match status" value="1"/>
</dbReference>
<name>A0ABS8Y0V4_DATST</name>
<comment type="caution">
    <text evidence="2">The sequence shown here is derived from an EMBL/GenBank/DDBJ whole genome shotgun (WGS) entry which is preliminary data.</text>
</comment>
<feature type="non-terminal residue" evidence="2">
    <location>
        <position position="1"/>
    </location>
</feature>
<dbReference type="InterPro" id="IPR036322">
    <property type="entry name" value="WD40_repeat_dom_sf"/>
</dbReference>
<dbReference type="Gene3D" id="2.130.10.10">
    <property type="entry name" value="YVTN repeat-like/Quinoprotein amine dehydrogenase"/>
    <property type="match status" value="1"/>
</dbReference>
<dbReference type="PANTHER" id="PTHR44083:SF35">
    <property type="entry name" value="TOPLESS-RELATED PROTEIN 4-LIKE ISOFORM X1"/>
    <property type="match status" value="1"/>
</dbReference>
<dbReference type="Proteomes" id="UP000823775">
    <property type="component" value="Unassembled WGS sequence"/>
</dbReference>
<accession>A0ABS8Y0V4</accession>
<dbReference type="EMBL" id="JACEIK010016920">
    <property type="protein sequence ID" value="MCE5165746.1"/>
    <property type="molecule type" value="Genomic_DNA"/>
</dbReference>
<protein>
    <recommendedName>
        <fullName evidence="1">TOPLESS zinc finger domain-containing protein</fullName>
    </recommendedName>
</protein>
<dbReference type="Pfam" id="PF21359">
    <property type="entry name" value="zf_topless"/>
    <property type="match status" value="1"/>
</dbReference>
<dbReference type="InterPro" id="IPR048419">
    <property type="entry name" value="Topless_Znf"/>
</dbReference>
<proteinExistence type="predicted"/>
<sequence length="659" mass="73196">VSGRKRRCLLSRELVFLILQFLDEEKFKDAVHNLNWQHQLCKSPKPNPDIKTLFVDHSCGPSQPNGARAPSPVTHPLMGAVPKLSFSTSGSSCSYAKASEDSTNNSNRTLSTADSEHMLKRSRPFGVTDEGEGLLTEVSRFGILDTFSGFTGVAYSKHIAHLLLSWWGQILGNHLEIEAHSEVSTILSFPPYKQIWACYLWDDRLIKCINQEFLAHRCGCRPGLSNIPFEGHMSSLFSMSTSQRNLLLFSSLSSSTAIDGKIKAWLYDNMGSRVDYDAPGHSSTTMAYSAERNKASPCLRFNKEGMLLAVSTSDNGLKILANTEMVLGYLAVNKMLYMYAAAPTVGSFGPPALAASFVDRVVPMASMVTRLIYTNSGLAILALAANAVHKLEWFRILNPTGKVFVFITLTFKYGITTAHCAIPHRLNASVVPQLWQPSNGTLMTNDTIDTNPEEVVPCFALSKNDSALSTMTTFMPAPPAATFLAFHPQDNNVIAIGMDDSSIQIYNVRIDEEQISQVPFDIDVLLVESTNFNTYSALIILGKRQFSMNYLRAFVIVMFHLSKRLPHELSQADTVQFHQDQTQLLVAHEMIAIFEAPKLECLKQFQDASVGVLSASTLRWRCRINPTSYLPANPSSVVSTYTLHIHLIQISLHWTKREL</sequence>
<feature type="domain" description="TOPLESS zinc finger" evidence="1">
    <location>
        <begin position="33"/>
        <end position="59"/>
    </location>
</feature>
<organism evidence="2 3">
    <name type="scientific">Datura stramonium</name>
    <name type="common">Jimsonweed</name>
    <name type="synonym">Common thornapple</name>
    <dbReference type="NCBI Taxonomy" id="4076"/>
    <lineage>
        <taxon>Eukaryota</taxon>
        <taxon>Viridiplantae</taxon>
        <taxon>Streptophyta</taxon>
        <taxon>Embryophyta</taxon>
        <taxon>Tracheophyta</taxon>
        <taxon>Spermatophyta</taxon>
        <taxon>Magnoliopsida</taxon>
        <taxon>eudicotyledons</taxon>
        <taxon>Gunneridae</taxon>
        <taxon>Pentapetalae</taxon>
        <taxon>asterids</taxon>
        <taxon>lamiids</taxon>
        <taxon>Solanales</taxon>
        <taxon>Solanaceae</taxon>
        <taxon>Solanoideae</taxon>
        <taxon>Datureae</taxon>
        <taxon>Datura</taxon>
    </lineage>
</organism>
<dbReference type="InterPro" id="IPR015943">
    <property type="entry name" value="WD40/YVTN_repeat-like_dom_sf"/>
</dbReference>
<evidence type="ECO:0000259" key="1">
    <source>
        <dbReference type="Pfam" id="PF21359"/>
    </source>
</evidence>
<reference evidence="2 3" key="1">
    <citation type="journal article" date="2021" name="BMC Genomics">
        <title>Datura genome reveals duplications of psychoactive alkaloid biosynthetic genes and high mutation rate following tissue culture.</title>
        <authorList>
            <person name="Rajewski A."/>
            <person name="Carter-House D."/>
            <person name="Stajich J."/>
            <person name="Litt A."/>
        </authorList>
    </citation>
    <scope>NUCLEOTIDE SEQUENCE [LARGE SCALE GENOMIC DNA]</scope>
    <source>
        <strain evidence="2">AR-01</strain>
    </source>
</reference>
<evidence type="ECO:0000313" key="3">
    <source>
        <dbReference type="Proteomes" id="UP000823775"/>
    </source>
</evidence>
<dbReference type="InterPro" id="IPR027728">
    <property type="entry name" value="Topless_fam"/>
</dbReference>
<keyword evidence="3" id="KW-1185">Reference proteome</keyword>
<dbReference type="SUPFAM" id="SSF50978">
    <property type="entry name" value="WD40 repeat-like"/>
    <property type="match status" value="1"/>
</dbReference>